<protein>
    <submittedName>
        <fullName evidence="1">Uncharacterized protein</fullName>
    </submittedName>
</protein>
<dbReference type="EMBL" id="JAAECE010000007">
    <property type="protein sequence ID" value="KAF1798355.1"/>
    <property type="molecule type" value="Genomic_DNA"/>
</dbReference>
<accession>A0A8H4BAF7</accession>
<gene>
    <name evidence="1" type="ORF">FB192DRAFT_1331354</name>
</gene>
<sequence>MMYNSPLDLSGMSSMTEAEQDIGSGLRLILSTLKKQKKLLKMAKATKVNPFHNKEWNFIVKHVVYFLESVMAASPVFIDWDITSNAYLHCDQLKAEKWRNNLILISQDGLELGVGEIKPEEAAAGMIEMDRIKVMETMKKQLKMRLKCARSARELQTFGIVICNNTTELSRMQMADDGRYVYPFLKKLKLGTTEESCLEYDLTLEVFLSFIGLIEESPVREELNLALIFNDYSKFIKPTVYVLKSSDDC</sequence>
<evidence type="ECO:0000313" key="1">
    <source>
        <dbReference type="EMBL" id="KAF1798355.1"/>
    </source>
</evidence>
<proteinExistence type="predicted"/>
<reference evidence="1 2" key="1">
    <citation type="submission" date="2019-09" db="EMBL/GenBank/DDBJ databases">
        <authorList>
            <consortium name="DOE Joint Genome Institute"/>
            <person name="Mondo S.J."/>
            <person name="Navarro-Mendoza M.I."/>
            <person name="Perez-Arques C."/>
            <person name="Panchal S."/>
            <person name="Nicolas F.E."/>
            <person name="Ganguly P."/>
            <person name="Pangilinan J."/>
            <person name="Grigoriev I."/>
            <person name="Heitman J."/>
            <person name="Sanya K."/>
            <person name="Garre V."/>
        </authorList>
    </citation>
    <scope>NUCLEOTIDE SEQUENCE [LARGE SCALE GENOMIC DNA]</scope>
    <source>
        <strain evidence="1 2">MU402</strain>
    </source>
</reference>
<evidence type="ECO:0000313" key="2">
    <source>
        <dbReference type="Proteomes" id="UP000469890"/>
    </source>
</evidence>
<dbReference type="AlphaFoldDB" id="A0A8H4BAF7"/>
<dbReference type="Proteomes" id="UP000469890">
    <property type="component" value="Unassembled WGS sequence"/>
</dbReference>
<organism evidence="1 2">
    <name type="scientific">Mucor circinelloides f. lusitanicus</name>
    <name type="common">Mucor racemosus var. lusitanicus</name>
    <dbReference type="NCBI Taxonomy" id="29924"/>
    <lineage>
        <taxon>Eukaryota</taxon>
        <taxon>Fungi</taxon>
        <taxon>Fungi incertae sedis</taxon>
        <taxon>Mucoromycota</taxon>
        <taxon>Mucoromycotina</taxon>
        <taxon>Mucoromycetes</taxon>
        <taxon>Mucorales</taxon>
        <taxon>Mucorineae</taxon>
        <taxon>Mucoraceae</taxon>
        <taxon>Mucor</taxon>
    </lineage>
</organism>
<name>A0A8H4BAF7_MUCCL</name>
<comment type="caution">
    <text evidence="1">The sequence shown here is derived from an EMBL/GenBank/DDBJ whole genome shotgun (WGS) entry which is preliminary data.</text>
</comment>